<protein>
    <submittedName>
        <fullName evidence="1">Uncharacterized protein</fullName>
    </submittedName>
</protein>
<accession>A0ABY6NQM7</accession>
<evidence type="ECO:0000313" key="1">
    <source>
        <dbReference type="EMBL" id="UZH54956.1"/>
    </source>
</evidence>
<name>A0ABY6NQM7_9FLAO</name>
<dbReference type="RefSeq" id="WP_265163298.1">
    <property type="nucleotide sequence ID" value="NZ_CP069620.1"/>
</dbReference>
<proteinExistence type="predicted"/>
<keyword evidence="2" id="KW-1185">Reference proteome</keyword>
<organism evidence="1 2">
    <name type="scientific">Salinimicrobium tongyeongense</name>
    <dbReference type="NCBI Taxonomy" id="2809707"/>
    <lineage>
        <taxon>Bacteria</taxon>
        <taxon>Pseudomonadati</taxon>
        <taxon>Bacteroidota</taxon>
        <taxon>Flavobacteriia</taxon>
        <taxon>Flavobacteriales</taxon>
        <taxon>Flavobacteriaceae</taxon>
        <taxon>Salinimicrobium</taxon>
    </lineage>
</organism>
<dbReference type="Proteomes" id="UP001163981">
    <property type="component" value="Chromosome"/>
</dbReference>
<dbReference type="EMBL" id="CP069620">
    <property type="protein sequence ID" value="UZH54956.1"/>
    <property type="molecule type" value="Genomic_DNA"/>
</dbReference>
<gene>
    <name evidence="1" type="ORF">JRG66_13455</name>
</gene>
<reference evidence="1" key="1">
    <citation type="submission" date="2021-02" db="EMBL/GenBank/DDBJ databases">
        <title>Salinimicrobium sp. nov. isolated from seawater in Tongyeong, Republic of Korea.</title>
        <authorList>
            <person name="Lee S.-J."/>
        </authorList>
    </citation>
    <scope>NUCLEOTIDE SEQUENCE</scope>
    <source>
        <strain evidence="1">HN-2-9-2</strain>
    </source>
</reference>
<evidence type="ECO:0000313" key="2">
    <source>
        <dbReference type="Proteomes" id="UP001163981"/>
    </source>
</evidence>
<sequence length="68" mass="8000">MLKWRKGRERGNYPAGEICTGVKKGILEVQLSISWMYFQKIPEGGCPEGWGRKYLLEYQHKGAQKWHF</sequence>